<evidence type="ECO:0000256" key="8">
    <source>
        <dbReference type="RuleBase" id="RU363032"/>
    </source>
</evidence>
<dbReference type="Proteomes" id="UP000028181">
    <property type="component" value="Plasmid pHAMBI540a"/>
</dbReference>
<dbReference type="GO" id="GO:0006865">
    <property type="term" value="P:amino acid transport"/>
    <property type="evidence" value="ECO:0007669"/>
    <property type="project" value="TreeGrafter"/>
</dbReference>
<comment type="subcellular location">
    <subcellularLocation>
        <location evidence="1">Cell inner membrane</location>
        <topology evidence="1">Multi-pass membrane protein</topology>
    </subcellularLocation>
    <subcellularLocation>
        <location evidence="8">Cell membrane</location>
        <topology evidence="8">Multi-pass membrane protein</topology>
    </subcellularLocation>
</comment>
<accession>A0A068SYP2</accession>
<keyword evidence="10" id="KW-0614">Plasmid</keyword>
<evidence type="ECO:0000256" key="1">
    <source>
        <dbReference type="ARBA" id="ARBA00004429"/>
    </source>
</evidence>
<evidence type="ECO:0000256" key="6">
    <source>
        <dbReference type="ARBA" id="ARBA00022989"/>
    </source>
</evidence>
<gene>
    <name evidence="10" type="ORF">RG540_PA02480</name>
</gene>
<keyword evidence="7 8" id="KW-0472">Membrane</keyword>
<name>A0A068SYP2_NEOGA</name>
<dbReference type="InterPro" id="IPR000515">
    <property type="entry name" value="MetI-like"/>
</dbReference>
<protein>
    <submittedName>
        <fullName evidence="10">Putative amino acid transport system permease</fullName>
    </submittedName>
</protein>
<keyword evidence="3 8" id="KW-0813">Transport</keyword>
<dbReference type="InterPro" id="IPR010065">
    <property type="entry name" value="AA_ABC_transptr_permease_3TM"/>
</dbReference>
<feature type="transmembrane region" description="Helical" evidence="8">
    <location>
        <begin position="67"/>
        <end position="88"/>
    </location>
</feature>
<dbReference type="EMBL" id="HG938354">
    <property type="protein sequence ID" value="CDN50926.1"/>
    <property type="molecule type" value="Genomic_DNA"/>
</dbReference>
<dbReference type="GO" id="GO:0022857">
    <property type="term" value="F:transmembrane transporter activity"/>
    <property type="evidence" value="ECO:0007669"/>
    <property type="project" value="InterPro"/>
</dbReference>
<dbReference type="SUPFAM" id="SSF161098">
    <property type="entry name" value="MetI-like"/>
    <property type="match status" value="1"/>
</dbReference>
<evidence type="ECO:0000256" key="5">
    <source>
        <dbReference type="ARBA" id="ARBA00022692"/>
    </source>
</evidence>
<evidence type="ECO:0000313" key="10">
    <source>
        <dbReference type="EMBL" id="CDN50926.1"/>
    </source>
</evidence>
<dbReference type="HOGENOM" id="CLU_019602_1_0_5"/>
<dbReference type="GO" id="GO:0043190">
    <property type="term" value="C:ATP-binding cassette (ABC) transporter complex"/>
    <property type="evidence" value="ECO:0007669"/>
    <property type="project" value="InterPro"/>
</dbReference>
<dbReference type="KEGG" id="ngg:RG540_PA02480"/>
<dbReference type="Gene3D" id="1.10.3720.10">
    <property type="entry name" value="MetI-like"/>
    <property type="match status" value="1"/>
</dbReference>
<feature type="transmembrane region" description="Helical" evidence="8">
    <location>
        <begin position="100"/>
        <end position="122"/>
    </location>
</feature>
<keyword evidence="6 8" id="KW-1133">Transmembrane helix</keyword>
<comment type="similarity">
    <text evidence="2">Belongs to the binding-protein-dependent transport system permease family. HisMQ subfamily.</text>
</comment>
<sequence length="253" mass="28113">MIQDIITIIHDYWLLLLIGQYPNGPLGGLANTIILSLLAILLAFPVSILLALARLSKWRALRWPVTGLVYVTRGVPLLMLILWCYFLVPLWTGADVPSFLIMLVTLVVYEGAFLSEVVRAGIVSLGQGQMDAARALGHSHLSAMRFVILPQALYNMIPSMISTFVSTIKDTTLGYVINVPDLTFAASQVNNQLFTQPFQVFIILAAVYYALCWSLTYVANSLERRIARRRAGPRRNARLATEAVPLKTLVEQP</sequence>
<evidence type="ECO:0000256" key="7">
    <source>
        <dbReference type="ARBA" id="ARBA00023136"/>
    </source>
</evidence>
<evidence type="ECO:0000256" key="2">
    <source>
        <dbReference type="ARBA" id="ARBA00010072"/>
    </source>
</evidence>
<evidence type="ECO:0000313" key="11">
    <source>
        <dbReference type="Proteomes" id="UP000028181"/>
    </source>
</evidence>
<dbReference type="Pfam" id="PF00528">
    <property type="entry name" value="BPD_transp_1"/>
    <property type="match status" value="1"/>
</dbReference>
<feature type="transmembrane region" description="Helical" evidence="8">
    <location>
        <begin position="198"/>
        <end position="220"/>
    </location>
</feature>
<dbReference type="PROSITE" id="PS50928">
    <property type="entry name" value="ABC_TM1"/>
    <property type="match status" value="1"/>
</dbReference>
<evidence type="ECO:0000256" key="4">
    <source>
        <dbReference type="ARBA" id="ARBA00022475"/>
    </source>
</evidence>
<feature type="transmembrane region" description="Helical" evidence="8">
    <location>
        <begin position="143"/>
        <end position="165"/>
    </location>
</feature>
<dbReference type="GeneID" id="24259995"/>
<dbReference type="RefSeq" id="WP_041364082.1">
    <property type="nucleotide sequence ID" value="NZ_HG938354.1"/>
</dbReference>
<dbReference type="InterPro" id="IPR035906">
    <property type="entry name" value="MetI-like_sf"/>
</dbReference>
<feature type="domain" description="ABC transmembrane type-1" evidence="9">
    <location>
        <begin position="29"/>
        <end position="219"/>
    </location>
</feature>
<geneLocation type="plasmid" evidence="11">
    <name>II</name>
</geneLocation>
<dbReference type="eggNOG" id="COG0765">
    <property type="taxonomic scope" value="Bacteria"/>
</dbReference>
<organism evidence="10 11">
    <name type="scientific">Neorhizobium galegae bv. orientalis str. HAMBI 540</name>
    <dbReference type="NCBI Taxonomy" id="1028800"/>
    <lineage>
        <taxon>Bacteria</taxon>
        <taxon>Pseudomonadati</taxon>
        <taxon>Pseudomonadota</taxon>
        <taxon>Alphaproteobacteria</taxon>
        <taxon>Hyphomicrobiales</taxon>
        <taxon>Rhizobiaceae</taxon>
        <taxon>Rhizobium/Agrobacterium group</taxon>
        <taxon>Neorhizobium</taxon>
    </lineage>
</organism>
<dbReference type="PATRIC" id="fig|1028800.3.peg.4860"/>
<dbReference type="InterPro" id="IPR043429">
    <property type="entry name" value="ArtM/GltK/GlnP/TcyL/YhdX-like"/>
</dbReference>
<feature type="transmembrane region" description="Helical" evidence="8">
    <location>
        <begin position="33"/>
        <end position="55"/>
    </location>
</feature>
<dbReference type="OrthoDB" id="7190458at2"/>
<keyword evidence="11" id="KW-1185">Reference proteome</keyword>
<evidence type="ECO:0000256" key="3">
    <source>
        <dbReference type="ARBA" id="ARBA00022448"/>
    </source>
</evidence>
<proteinExistence type="inferred from homology"/>
<dbReference type="AlphaFoldDB" id="A0A068SYP2"/>
<dbReference type="PANTHER" id="PTHR30614:SF21">
    <property type="entry name" value="AMINO ACID ABC TRANSPORTER PERMEASE"/>
    <property type="match status" value="1"/>
</dbReference>
<evidence type="ECO:0000259" key="9">
    <source>
        <dbReference type="PROSITE" id="PS50928"/>
    </source>
</evidence>
<keyword evidence="5 8" id="KW-0812">Transmembrane</keyword>
<dbReference type="PANTHER" id="PTHR30614">
    <property type="entry name" value="MEMBRANE COMPONENT OF AMINO ACID ABC TRANSPORTER"/>
    <property type="match status" value="1"/>
</dbReference>
<keyword evidence="4" id="KW-1003">Cell membrane</keyword>
<reference evidence="11" key="1">
    <citation type="journal article" date="2014" name="BMC Genomics">
        <title>Genome sequencing of two Neorhizobium galegae strains reveals a noeT gene responsible for the unusual acetylation of the nodulation factors.</title>
        <authorList>
            <person name="Osterman J."/>
            <person name="Marsh J."/>
            <person name="Laine P.K."/>
            <person name="Zeng Z."/>
            <person name="Alatalo E."/>
            <person name="Sullivan J.T."/>
            <person name="Young J.P."/>
            <person name="Thomas-Oates J."/>
            <person name="Paulin L."/>
            <person name="Lindstrom K."/>
        </authorList>
    </citation>
    <scope>NUCLEOTIDE SEQUENCE [LARGE SCALE GENOMIC DNA]</scope>
    <source>
        <strain evidence="11">HAMBI 540</strain>
    </source>
</reference>
<dbReference type="NCBIfam" id="TIGR01726">
    <property type="entry name" value="HEQRo_perm_3TM"/>
    <property type="match status" value="1"/>
</dbReference>
<dbReference type="CDD" id="cd06261">
    <property type="entry name" value="TM_PBP2"/>
    <property type="match status" value="1"/>
</dbReference>